<reference evidence="1" key="1">
    <citation type="submission" date="2022-03" db="EMBL/GenBank/DDBJ databases">
        <authorList>
            <person name="Martin H S."/>
        </authorList>
    </citation>
    <scope>NUCLEOTIDE SEQUENCE</scope>
</reference>
<evidence type="ECO:0000313" key="1">
    <source>
        <dbReference type="EMBL" id="CAH2039425.1"/>
    </source>
</evidence>
<organism evidence="1 2">
    <name type="scientific">Iphiclides podalirius</name>
    <name type="common">scarce swallowtail</name>
    <dbReference type="NCBI Taxonomy" id="110791"/>
    <lineage>
        <taxon>Eukaryota</taxon>
        <taxon>Metazoa</taxon>
        <taxon>Ecdysozoa</taxon>
        <taxon>Arthropoda</taxon>
        <taxon>Hexapoda</taxon>
        <taxon>Insecta</taxon>
        <taxon>Pterygota</taxon>
        <taxon>Neoptera</taxon>
        <taxon>Endopterygota</taxon>
        <taxon>Lepidoptera</taxon>
        <taxon>Glossata</taxon>
        <taxon>Ditrysia</taxon>
        <taxon>Papilionoidea</taxon>
        <taxon>Papilionidae</taxon>
        <taxon>Papilioninae</taxon>
        <taxon>Iphiclides</taxon>
    </lineage>
</organism>
<dbReference type="Proteomes" id="UP000837857">
    <property type="component" value="Chromosome 11"/>
</dbReference>
<protein>
    <submittedName>
        <fullName evidence="1">Uncharacterized protein</fullName>
    </submittedName>
</protein>
<proteinExistence type="predicted"/>
<evidence type="ECO:0000313" key="2">
    <source>
        <dbReference type="Proteomes" id="UP000837857"/>
    </source>
</evidence>
<feature type="non-terminal residue" evidence="1">
    <location>
        <position position="103"/>
    </location>
</feature>
<gene>
    <name evidence="1" type="ORF">IPOD504_LOCUS1657</name>
</gene>
<keyword evidence="2" id="KW-1185">Reference proteome</keyword>
<name>A0ABN8HS77_9NEOP</name>
<accession>A0ABN8HS77</accession>
<dbReference type="EMBL" id="OW152823">
    <property type="protein sequence ID" value="CAH2039425.1"/>
    <property type="molecule type" value="Genomic_DNA"/>
</dbReference>
<sequence length="103" mass="12018">MVSVLQRPTDNYFASFLPFNDWNGNDNEIQLRSQPTTPLRRISRRSTLPDKLQDDMAFRRMNSFSKKDKSNLQEAQAQISYMLASPVYVPYASDDDKHSERDN</sequence>